<dbReference type="Proteomes" id="UP000008827">
    <property type="component" value="Chromosome 5"/>
</dbReference>
<evidence type="ECO:0000313" key="3">
    <source>
        <dbReference type="Proteomes" id="UP000008827"/>
    </source>
</evidence>
<reference evidence="1" key="3">
    <citation type="submission" date="2018-07" db="EMBL/GenBank/DDBJ databases">
        <title>WGS assembly of Glycine max.</title>
        <authorList>
            <person name="Schmutz J."/>
            <person name="Cannon S."/>
            <person name="Schlueter J."/>
            <person name="Ma J."/>
            <person name="Mitros T."/>
            <person name="Nelson W."/>
            <person name="Hyten D."/>
            <person name="Song Q."/>
            <person name="Thelen J."/>
            <person name="Cheng J."/>
            <person name="Xu D."/>
            <person name="Hellsten U."/>
            <person name="May G."/>
            <person name="Yu Y."/>
            <person name="Sakurai T."/>
            <person name="Umezawa T."/>
            <person name="Bhattacharyya M."/>
            <person name="Sandhu D."/>
            <person name="Valliyodan B."/>
            <person name="Lindquist E."/>
            <person name="Peto M."/>
            <person name="Grant D."/>
            <person name="Shu S."/>
            <person name="Goodstein D."/>
            <person name="Barry K."/>
            <person name="Futrell-Griggs M."/>
            <person name="Abernathy B."/>
            <person name="Du J."/>
            <person name="Tian Z."/>
            <person name="Zhu L."/>
            <person name="Gill N."/>
            <person name="Joshi T."/>
            <person name="Libault M."/>
            <person name="Sethuraman A."/>
            <person name="Zhang X."/>
            <person name="Shinozaki K."/>
            <person name="Nguyen H."/>
            <person name="Wing R."/>
            <person name="Cregan P."/>
            <person name="Specht J."/>
            <person name="Grimwood J."/>
            <person name="Rokhsar D."/>
            <person name="Stacey G."/>
            <person name="Shoemaker R."/>
            <person name="Jackson S."/>
        </authorList>
    </citation>
    <scope>NUCLEOTIDE SEQUENCE</scope>
    <source>
        <tissue evidence="1">Callus</tissue>
    </source>
</reference>
<dbReference type="PANTHER" id="PTHR38146">
    <property type="entry name" value="30S RIBOSOMAL PROTEIN S12, CHLOROPLASTIC"/>
    <property type="match status" value="1"/>
</dbReference>
<dbReference type="OMA" id="YAFHHST"/>
<dbReference type="EMBL" id="CM000838">
    <property type="protein sequence ID" value="KRH57800.1"/>
    <property type="molecule type" value="Genomic_DNA"/>
</dbReference>
<evidence type="ECO:0000313" key="2">
    <source>
        <dbReference type="EnsemblPlants" id="KRH57800"/>
    </source>
</evidence>
<name>A0A0R0JYW4_SOYBN</name>
<dbReference type="Gramene" id="KRH57800">
    <property type="protein sequence ID" value="KRH57800"/>
    <property type="gene ID" value="GLYMA_05G084600"/>
</dbReference>
<feature type="non-terminal residue" evidence="1">
    <location>
        <position position="1"/>
    </location>
</feature>
<proteinExistence type="predicted"/>
<keyword evidence="3" id="KW-1185">Reference proteome</keyword>
<protein>
    <submittedName>
        <fullName evidence="1 2">Uncharacterized protein</fullName>
    </submittedName>
</protein>
<dbReference type="PANTHER" id="PTHR38146:SF8">
    <property type="entry name" value="TIFY DOMAIN-CONTAINING PROTEIN"/>
    <property type="match status" value="1"/>
</dbReference>
<reference evidence="1 2" key="1">
    <citation type="journal article" date="2010" name="Nature">
        <title>Genome sequence of the palaeopolyploid soybean.</title>
        <authorList>
            <person name="Schmutz J."/>
            <person name="Cannon S.B."/>
            <person name="Schlueter J."/>
            <person name="Ma J."/>
            <person name="Mitros T."/>
            <person name="Nelson W."/>
            <person name="Hyten D.L."/>
            <person name="Song Q."/>
            <person name="Thelen J.J."/>
            <person name="Cheng J."/>
            <person name="Xu D."/>
            <person name="Hellsten U."/>
            <person name="May G.D."/>
            <person name="Yu Y."/>
            <person name="Sakurai T."/>
            <person name="Umezawa T."/>
            <person name="Bhattacharyya M.K."/>
            <person name="Sandhu D."/>
            <person name="Valliyodan B."/>
            <person name="Lindquist E."/>
            <person name="Peto M."/>
            <person name="Grant D."/>
            <person name="Shu S."/>
            <person name="Goodstein D."/>
            <person name="Barry K."/>
            <person name="Futrell-Griggs M."/>
            <person name="Abernathy B."/>
            <person name="Du J."/>
            <person name="Tian Z."/>
            <person name="Zhu L."/>
            <person name="Gill N."/>
            <person name="Joshi T."/>
            <person name="Libault M."/>
            <person name="Sethuraman A."/>
            <person name="Zhang X.-C."/>
            <person name="Shinozaki K."/>
            <person name="Nguyen H.T."/>
            <person name="Wing R.A."/>
            <person name="Cregan P."/>
            <person name="Specht J."/>
            <person name="Grimwood J."/>
            <person name="Rokhsar D."/>
            <person name="Stacey G."/>
            <person name="Shoemaker R.C."/>
            <person name="Jackson S.A."/>
        </authorList>
    </citation>
    <scope>NUCLEOTIDE SEQUENCE</scope>
    <source>
        <strain evidence="2">cv. Williams 82</strain>
        <tissue evidence="1">Callus</tissue>
    </source>
</reference>
<organism evidence="1">
    <name type="scientific">Glycine max</name>
    <name type="common">Soybean</name>
    <name type="synonym">Glycine hispida</name>
    <dbReference type="NCBI Taxonomy" id="3847"/>
    <lineage>
        <taxon>Eukaryota</taxon>
        <taxon>Viridiplantae</taxon>
        <taxon>Streptophyta</taxon>
        <taxon>Embryophyta</taxon>
        <taxon>Tracheophyta</taxon>
        <taxon>Spermatophyta</taxon>
        <taxon>Magnoliopsida</taxon>
        <taxon>eudicotyledons</taxon>
        <taxon>Gunneridae</taxon>
        <taxon>Pentapetalae</taxon>
        <taxon>rosids</taxon>
        <taxon>fabids</taxon>
        <taxon>Fabales</taxon>
        <taxon>Fabaceae</taxon>
        <taxon>Papilionoideae</taxon>
        <taxon>50 kb inversion clade</taxon>
        <taxon>NPAAA clade</taxon>
        <taxon>indigoferoid/millettioid clade</taxon>
        <taxon>Phaseoleae</taxon>
        <taxon>Glycine</taxon>
        <taxon>Glycine subgen. Soja</taxon>
    </lineage>
</organism>
<feature type="non-terminal residue" evidence="1">
    <location>
        <position position="222"/>
    </location>
</feature>
<reference evidence="2" key="2">
    <citation type="submission" date="2018-02" db="UniProtKB">
        <authorList>
            <consortium name="EnsemblPlants"/>
        </authorList>
    </citation>
    <scope>IDENTIFICATION</scope>
    <source>
        <strain evidence="2">Williams 82</strain>
    </source>
</reference>
<accession>A0A0R0JYW4</accession>
<dbReference type="InParanoid" id="A0A0R0JYW4"/>
<evidence type="ECO:0000313" key="1">
    <source>
        <dbReference type="EMBL" id="KRH57800.1"/>
    </source>
</evidence>
<gene>
    <name evidence="1" type="ORF">GLYMA_05G084600</name>
</gene>
<dbReference type="AlphaFoldDB" id="A0A0R0JYW4"/>
<dbReference type="EnsemblPlants" id="KRH57800">
    <property type="protein sequence ID" value="KRH57800"/>
    <property type="gene ID" value="GLYMA_05G084600"/>
</dbReference>
<sequence length="222" mass="23803">DDSHAPPIFAFLKASLSFKRIHGMASPSKYPLFTARIAGVSNPIRSPSYHFSVSVSAQQSTFTVGVLSDLYAFHHSTGNSLCPCPLGFDDEIKKPPTNALHPIIPNNACILCLTTTAGTKLADAYSLDTIIGSSPGKAVHDPVVNHPLRPTIDHRHGMLLPHQLANQTRVPPRADSSFCFSAYGVLAAVSSCCSPPKGRFLRVTHPSVIGNTTSHLTYMCKA</sequence>